<evidence type="ECO:0000313" key="7">
    <source>
        <dbReference type="Proteomes" id="UP000235145"/>
    </source>
</evidence>
<evidence type="ECO:0000313" key="6">
    <source>
        <dbReference type="EMBL" id="KAJ0226472.1"/>
    </source>
</evidence>
<keyword evidence="4" id="KW-0539">Nucleus</keyword>
<dbReference type="PROSITE" id="PS51005">
    <property type="entry name" value="NAC"/>
    <property type="match status" value="1"/>
</dbReference>
<evidence type="ECO:0000256" key="3">
    <source>
        <dbReference type="ARBA" id="ARBA00023163"/>
    </source>
</evidence>
<dbReference type="GO" id="GO:0003677">
    <property type="term" value="F:DNA binding"/>
    <property type="evidence" value="ECO:0007669"/>
    <property type="project" value="UniProtKB-KW"/>
</dbReference>
<evidence type="ECO:0000259" key="5">
    <source>
        <dbReference type="PROSITE" id="PS51005"/>
    </source>
</evidence>
<comment type="caution">
    <text evidence="6">The sequence shown here is derived from an EMBL/GenBank/DDBJ whole genome shotgun (WGS) entry which is preliminary data.</text>
</comment>
<proteinExistence type="predicted"/>
<dbReference type="GO" id="GO:0006355">
    <property type="term" value="P:regulation of DNA-templated transcription"/>
    <property type="evidence" value="ECO:0007669"/>
    <property type="project" value="InterPro"/>
</dbReference>
<feature type="domain" description="NAC" evidence="5">
    <location>
        <begin position="1"/>
        <end position="111"/>
    </location>
</feature>
<dbReference type="InterPro" id="IPR003441">
    <property type="entry name" value="NAC-dom"/>
</dbReference>
<dbReference type="InterPro" id="IPR036093">
    <property type="entry name" value="NAC_dom_sf"/>
</dbReference>
<organism evidence="6 7">
    <name type="scientific">Lactuca sativa</name>
    <name type="common">Garden lettuce</name>
    <dbReference type="NCBI Taxonomy" id="4236"/>
    <lineage>
        <taxon>Eukaryota</taxon>
        <taxon>Viridiplantae</taxon>
        <taxon>Streptophyta</taxon>
        <taxon>Embryophyta</taxon>
        <taxon>Tracheophyta</taxon>
        <taxon>Spermatophyta</taxon>
        <taxon>Magnoliopsida</taxon>
        <taxon>eudicotyledons</taxon>
        <taxon>Gunneridae</taxon>
        <taxon>Pentapetalae</taxon>
        <taxon>asterids</taxon>
        <taxon>campanulids</taxon>
        <taxon>Asterales</taxon>
        <taxon>Asteraceae</taxon>
        <taxon>Cichorioideae</taxon>
        <taxon>Cichorieae</taxon>
        <taxon>Lactucinae</taxon>
        <taxon>Lactuca</taxon>
    </lineage>
</organism>
<dbReference type="Pfam" id="PF02365">
    <property type="entry name" value="NAM"/>
    <property type="match status" value="1"/>
</dbReference>
<dbReference type="EMBL" id="NBSK02000001">
    <property type="protein sequence ID" value="KAJ0226472.1"/>
    <property type="molecule type" value="Genomic_DNA"/>
</dbReference>
<accession>A0A9R1XY38</accession>
<keyword evidence="2" id="KW-0238">DNA-binding</keyword>
<keyword evidence="7" id="KW-1185">Reference proteome</keyword>
<protein>
    <recommendedName>
        <fullName evidence="5">NAC domain-containing protein</fullName>
    </recommendedName>
</protein>
<gene>
    <name evidence="6" type="ORF">LSAT_V11C100012020</name>
</gene>
<keyword evidence="1" id="KW-0805">Transcription regulation</keyword>
<evidence type="ECO:0000256" key="1">
    <source>
        <dbReference type="ARBA" id="ARBA00023015"/>
    </source>
</evidence>
<dbReference type="PANTHER" id="PTHR31744:SF210">
    <property type="entry name" value="NAC DOMAIN-CONTAINING PROTEIN 86-LIKE"/>
    <property type="match status" value="1"/>
</dbReference>
<sequence length="171" mass="19863">MGRFIRLCQFGGAGLSKLKSRDLEWYFFSVLDKKYGNGSCTKRATDKGYWKTIGNIRSIYHRSQLVGMEKKPLVYHSGRAPKGERTNWVMHEYILIDQELEKAGIIQVYNPLVCSNQRGNGIEHYNGMECDSGHFFLITKLQKWSLWFSKISSLVPKFKKPHGSSLWFQNF</sequence>
<dbReference type="AlphaFoldDB" id="A0A9R1XY38"/>
<keyword evidence="3" id="KW-0804">Transcription</keyword>
<name>A0A9R1XY38_LACSA</name>
<evidence type="ECO:0000256" key="2">
    <source>
        <dbReference type="ARBA" id="ARBA00023125"/>
    </source>
</evidence>
<dbReference type="PANTHER" id="PTHR31744">
    <property type="entry name" value="PROTEIN CUP-SHAPED COTYLEDON 2-RELATED"/>
    <property type="match status" value="1"/>
</dbReference>
<evidence type="ECO:0000256" key="4">
    <source>
        <dbReference type="ARBA" id="ARBA00023242"/>
    </source>
</evidence>
<dbReference type="Gene3D" id="2.170.150.80">
    <property type="entry name" value="NAC domain"/>
    <property type="match status" value="1"/>
</dbReference>
<dbReference type="Proteomes" id="UP000235145">
    <property type="component" value="Unassembled WGS sequence"/>
</dbReference>
<reference evidence="6 7" key="1">
    <citation type="journal article" date="2017" name="Nat. Commun.">
        <title>Genome assembly with in vitro proximity ligation data and whole-genome triplication in lettuce.</title>
        <authorList>
            <person name="Reyes-Chin-Wo S."/>
            <person name="Wang Z."/>
            <person name="Yang X."/>
            <person name="Kozik A."/>
            <person name="Arikit S."/>
            <person name="Song C."/>
            <person name="Xia L."/>
            <person name="Froenicke L."/>
            <person name="Lavelle D.O."/>
            <person name="Truco M.J."/>
            <person name="Xia R."/>
            <person name="Zhu S."/>
            <person name="Xu C."/>
            <person name="Xu H."/>
            <person name="Xu X."/>
            <person name="Cox K."/>
            <person name="Korf I."/>
            <person name="Meyers B.C."/>
            <person name="Michelmore R.W."/>
        </authorList>
    </citation>
    <scope>NUCLEOTIDE SEQUENCE [LARGE SCALE GENOMIC DNA]</scope>
    <source>
        <strain evidence="7">cv. Salinas</strain>
        <tissue evidence="6">Seedlings</tissue>
    </source>
</reference>
<dbReference type="SUPFAM" id="SSF101941">
    <property type="entry name" value="NAC domain"/>
    <property type="match status" value="1"/>
</dbReference>